<dbReference type="SUPFAM" id="SSF51161">
    <property type="entry name" value="Trimeric LpxA-like enzymes"/>
    <property type="match status" value="1"/>
</dbReference>
<dbReference type="PANTHER" id="PTHR23416">
    <property type="entry name" value="SIALIC ACID SYNTHASE-RELATED"/>
    <property type="match status" value="1"/>
</dbReference>
<keyword evidence="2" id="KW-1185">Reference proteome</keyword>
<proteinExistence type="predicted"/>
<accession>A0A8J7S7S4</accession>
<evidence type="ECO:0000313" key="2">
    <source>
        <dbReference type="Proteomes" id="UP000636888"/>
    </source>
</evidence>
<dbReference type="EMBL" id="JAEMHM010000020">
    <property type="protein sequence ID" value="MBJ6727102.1"/>
    <property type="molecule type" value="Genomic_DNA"/>
</dbReference>
<name>A0A8J7S7S4_9BACT</name>
<dbReference type="InterPro" id="IPR051159">
    <property type="entry name" value="Hexapeptide_acetyltransf"/>
</dbReference>
<dbReference type="AlphaFoldDB" id="A0A8J7S7S4"/>
<evidence type="ECO:0000313" key="1">
    <source>
        <dbReference type="EMBL" id="MBJ6727102.1"/>
    </source>
</evidence>
<dbReference type="Gene3D" id="2.160.10.10">
    <property type="entry name" value="Hexapeptide repeat proteins"/>
    <property type="match status" value="1"/>
</dbReference>
<dbReference type="InterPro" id="IPR011004">
    <property type="entry name" value="Trimer_LpxA-like_sf"/>
</dbReference>
<comment type="caution">
    <text evidence="1">The sequence shown here is derived from an EMBL/GenBank/DDBJ whole genome shotgun (WGS) entry which is preliminary data.</text>
</comment>
<keyword evidence="1" id="KW-0808">Transferase</keyword>
<dbReference type="InterPro" id="IPR001451">
    <property type="entry name" value="Hexapep"/>
</dbReference>
<dbReference type="GO" id="GO:0016746">
    <property type="term" value="F:acyltransferase activity"/>
    <property type="evidence" value="ECO:0007669"/>
    <property type="project" value="UniProtKB-KW"/>
</dbReference>
<sequence length="182" mass="19711">MLLDLLAYLRGYFLKFRVETGGPIKSIGRTIINNPRGKIRIGKRTCIWPQVKFSLNARKDAAAPLVDIGAYSSIGDRSEIHCGDSVRIGDYVLISWDVNIIEYDYHAPGGGHPTPSPIVIEDEVWIGARCIIGKGVTIGKGAIIGAGSVVVKDVPPYTLAVGNPARPIKEVSSWRGSSKEQI</sequence>
<dbReference type="CDD" id="cd04647">
    <property type="entry name" value="LbH_MAT_like"/>
    <property type="match status" value="1"/>
</dbReference>
<keyword evidence="1" id="KW-0012">Acyltransferase</keyword>
<dbReference type="Pfam" id="PF00132">
    <property type="entry name" value="Hexapep"/>
    <property type="match status" value="1"/>
</dbReference>
<dbReference type="RefSeq" id="WP_199386017.1">
    <property type="nucleotide sequence ID" value="NZ_JAEMHM010000020.1"/>
</dbReference>
<dbReference type="Proteomes" id="UP000636888">
    <property type="component" value="Unassembled WGS sequence"/>
</dbReference>
<reference evidence="1" key="1">
    <citation type="submission" date="2020-12" db="EMBL/GenBank/DDBJ databases">
        <title>Geomonas sp. Red875, isolated from river sediment.</title>
        <authorList>
            <person name="Xu Z."/>
            <person name="Zhang Z."/>
            <person name="Masuda Y."/>
            <person name="Itoh H."/>
            <person name="Senoo K."/>
        </authorList>
    </citation>
    <scope>NUCLEOTIDE SEQUENCE</scope>
    <source>
        <strain evidence="1">Red875</strain>
    </source>
</reference>
<protein>
    <submittedName>
        <fullName evidence="1">Acyltransferase</fullName>
    </submittedName>
</protein>
<gene>
    <name evidence="1" type="ORF">JFN93_20520</name>
</gene>
<organism evidence="1 2">
    <name type="scientific">Geomesophilobacter sediminis</name>
    <dbReference type="NCBI Taxonomy" id="2798584"/>
    <lineage>
        <taxon>Bacteria</taxon>
        <taxon>Pseudomonadati</taxon>
        <taxon>Thermodesulfobacteriota</taxon>
        <taxon>Desulfuromonadia</taxon>
        <taxon>Geobacterales</taxon>
        <taxon>Geobacteraceae</taxon>
        <taxon>Geomesophilobacter</taxon>
    </lineage>
</organism>